<dbReference type="EMBL" id="MSFK01000005">
    <property type="protein sequence ID" value="PWY93969.1"/>
    <property type="molecule type" value="Genomic_DNA"/>
</dbReference>
<dbReference type="AlphaFoldDB" id="A0A317X5X1"/>
<feature type="binding site" evidence="3">
    <location>
        <begin position="96"/>
        <end position="99"/>
    </location>
    <ligand>
        <name>FAD</name>
        <dbReference type="ChEBI" id="CHEBI:57692"/>
    </ligand>
</feature>
<comment type="similarity">
    <text evidence="1 4">Belongs to the GMC oxidoreductase family.</text>
</comment>
<dbReference type="InterPro" id="IPR007867">
    <property type="entry name" value="GMC_OxRtase_C"/>
</dbReference>
<dbReference type="PANTHER" id="PTHR11552:SF134">
    <property type="entry name" value="GLUCOSE-METHANOL-CHOLINE OXIDOREDUCTASE N-TERMINAL DOMAIN-CONTAINING PROTEIN"/>
    <property type="match status" value="1"/>
</dbReference>
<feature type="domain" description="Glucose-methanol-choline oxidoreductase N-terminal" evidence="6">
    <location>
        <begin position="264"/>
        <end position="278"/>
    </location>
</feature>
<protein>
    <submittedName>
        <fullName evidence="7">Oxidoreductase</fullName>
    </submittedName>
</protein>
<dbReference type="PANTHER" id="PTHR11552">
    <property type="entry name" value="GLUCOSE-METHANOL-CHOLINE GMC OXIDOREDUCTASE"/>
    <property type="match status" value="1"/>
</dbReference>
<comment type="caution">
    <text evidence="7">The sequence shown here is derived from an EMBL/GenBank/DDBJ whole genome shotgun (WGS) entry which is preliminary data.</text>
</comment>
<dbReference type="GO" id="GO:0050660">
    <property type="term" value="F:flavin adenine dinucleotide binding"/>
    <property type="evidence" value="ECO:0007669"/>
    <property type="project" value="InterPro"/>
</dbReference>
<organism evidence="7 8">
    <name type="scientific">Aspergillus sclerotioniger CBS 115572</name>
    <dbReference type="NCBI Taxonomy" id="1450535"/>
    <lineage>
        <taxon>Eukaryota</taxon>
        <taxon>Fungi</taxon>
        <taxon>Dikarya</taxon>
        <taxon>Ascomycota</taxon>
        <taxon>Pezizomycotina</taxon>
        <taxon>Eurotiomycetes</taxon>
        <taxon>Eurotiomycetidae</taxon>
        <taxon>Eurotiales</taxon>
        <taxon>Aspergillaceae</taxon>
        <taxon>Aspergillus</taxon>
        <taxon>Aspergillus subgen. Circumdati</taxon>
    </lineage>
</organism>
<evidence type="ECO:0000256" key="4">
    <source>
        <dbReference type="RuleBase" id="RU003968"/>
    </source>
</evidence>
<feature type="active site" description="Proton acceptor" evidence="2">
    <location>
        <position position="543"/>
    </location>
</feature>
<evidence type="ECO:0000259" key="5">
    <source>
        <dbReference type="PROSITE" id="PS00623"/>
    </source>
</evidence>
<dbReference type="GO" id="GO:0016614">
    <property type="term" value="F:oxidoreductase activity, acting on CH-OH group of donors"/>
    <property type="evidence" value="ECO:0007669"/>
    <property type="project" value="InterPro"/>
</dbReference>
<gene>
    <name evidence="7" type="ORF">BO94DRAFT_315672</name>
</gene>
<evidence type="ECO:0000259" key="6">
    <source>
        <dbReference type="PROSITE" id="PS00624"/>
    </source>
</evidence>
<dbReference type="PROSITE" id="PS00624">
    <property type="entry name" value="GMC_OXRED_2"/>
    <property type="match status" value="1"/>
</dbReference>
<evidence type="ECO:0000313" key="8">
    <source>
        <dbReference type="Proteomes" id="UP000246702"/>
    </source>
</evidence>
<feature type="binding site" evidence="3">
    <location>
        <position position="88"/>
    </location>
    <ligand>
        <name>FAD</name>
        <dbReference type="ChEBI" id="CHEBI:57692"/>
    </ligand>
</feature>
<feature type="binding site" evidence="3">
    <location>
        <position position="233"/>
    </location>
    <ligand>
        <name>FAD</name>
        <dbReference type="ChEBI" id="CHEBI:57692"/>
    </ligand>
</feature>
<dbReference type="RefSeq" id="XP_025470730.1">
    <property type="nucleotide sequence ID" value="XM_025606858.1"/>
</dbReference>
<dbReference type="SUPFAM" id="SSF51905">
    <property type="entry name" value="FAD/NAD(P)-binding domain"/>
    <property type="match status" value="1"/>
</dbReference>
<accession>A0A317X5X1</accession>
<dbReference type="PIRSF" id="PIRSF000137">
    <property type="entry name" value="Alcohol_oxidase"/>
    <property type="match status" value="1"/>
</dbReference>
<dbReference type="Proteomes" id="UP000246702">
    <property type="component" value="Unassembled WGS sequence"/>
</dbReference>
<dbReference type="Gene3D" id="3.30.560.10">
    <property type="entry name" value="Glucose Oxidase, domain 3"/>
    <property type="match status" value="1"/>
</dbReference>
<dbReference type="GeneID" id="37109001"/>
<feature type="active site" description="Proton donor" evidence="2">
    <location>
        <position position="499"/>
    </location>
</feature>
<dbReference type="SUPFAM" id="SSF54373">
    <property type="entry name" value="FAD-linked reductases, C-terminal domain"/>
    <property type="match status" value="1"/>
</dbReference>
<feature type="domain" description="Glucose-methanol-choline oxidoreductase N-terminal" evidence="5">
    <location>
        <begin position="86"/>
        <end position="109"/>
    </location>
</feature>
<dbReference type="STRING" id="1450535.A0A317X5X1"/>
<keyword evidence="3 4" id="KW-0274">FAD</keyword>
<dbReference type="InterPro" id="IPR012132">
    <property type="entry name" value="GMC_OxRdtase"/>
</dbReference>
<dbReference type="InterPro" id="IPR036188">
    <property type="entry name" value="FAD/NAD-bd_sf"/>
</dbReference>
<comment type="cofactor">
    <cofactor evidence="3">
        <name>FAD</name>
        <dbReference type="ChEBI" id="CHEBI:57692"/>
    </cofactor>
</comment>
<dbReference type="PROSITE" id="PS00623">
    <property type="entry name" value="GMC_OXRED_1"/>
    <property type="match status" value="1"/>
</dbReference>
<proteinExistence type="inferred from homology"/>
<feature type="binding site" evidence="3">
    <location>
        <begin position="498"/>
        <end position="499"/>
    </location>
    <ligand>
        <name>FAD</name>
        <dbReference type="ChEBI" id="CHEBI:57692"/>
    </ligand>
</feature>
<evidence type="ECO:0000256" key="1">
    <source>
        <dbReference type="ARBA" id="ARBA00010790"/>
    </source>
</evidence>
<dbReference type="Gene3D" id="3.50.50.60">
    <property type="entry name" value="FAD/NAD(P)-binding domain"/>
    <property type="match status" value="1"/>
</dbReference>
<name>A0A317X5X1_9EURO</name>
<evidence type="ECO:0000256" key="2">
    <source>
        <dbReference type="PIRSR" id="PIRSR000137-1"/>
    </source>
</evidence>
<dbReference type="OrthoDB" id="269227at2759"/>
<dbReference type="InterPro" id="IPR000172">
    <property type="entry name" value="GMC_OxRdtase_N"/>
</dbReference>
<evidence type="ECO:0000313" key="7">
    <source>
        <dbReference type="EMBL" id="PWY93969.1"/>
    </source>
</evidence>
<sequence length="573" mass="63071">MSSIDQTWDFIVVGGGPAGCALASRLARSARHPRVLLLEAGPRNDDPSLRVDGQRWQTFMNGDLNWGYKTTPQEHCNDRQIDYSRGKVLGGSSAINFGVYTVGARDDYNEWAALVGDDLYCWERMKARFRGLETFDGAIVDPTHTKYATPKASDHGSQGGLKVGYAAEWEQDLPLMMDVFEQAGLARNPDHNSGDPIGMALVINSSHQGQRVTATDLLKGAPSNLTVITEAPVLKVLLQGTKAVGVVTKEKTYLASKEVILTPGSLDTPKILMHSGIGPAEQLRKFQIPIVKDVPAVGQGLRDHFFAPLCFQRNPTTNDRNAFFGDQAAMASALEQWSKDGTGPWARHSCQIAAGWLKSDRLVESAEFKALPSTVQEFLQRDTVPHYEFMTHFPLHLISPEATQDYSYICMLVFLMNEQSSGEVRLQSANPEDPLLFDPKFLSHPFDRRACIEIYRHALEVTKHESFQKDTVSTLIAPPSESDEDILEFWKNTLGSSWHMTGTAKMGKAGDVDAVVDNRFRVFGIGNLRVADMSVVPVLTNNHTQATAYVTGVTCGDALAAEYGLDGLQPARL</sequence>
<keyword evidence="8" id="KW-1185">Reference proteome</keyword>
<evidence type="ECO:0000256" key="3">
    <source>
        <dbReference type="PIRSR" id="PIRSR000137-2"/>
    </source>
</evidence>
<reference evidence="7 8" key="1">
    <citation type="submission" date="2016-12" db="EMBL/GenBank/DDBJ databases">
        <title>The genomes of Aspergillus section Nigri reveals drivers in fungal speciation.</title>
        <authorList>
            <consortium name="DOE Joint Genome Institute"/>
            <person name="Vesth T.C."/>
            <person name="Nybo J."/>
            <person name="Theobald S."/>
            <person name="Brandl J."/>
            <person name="Frisvad J.C."/>
            <person name="Nielsen K.F."/>
            <person name="Lyhne E.K."/>
            <person name="Kogle M.E."/>
            <person name="Kuo A."/>
            <person name="Riley R."/>
            <person name="Clum A."/>
            <person name="Nolan M."/>
            <person name="Lipzen A."/>
            <person name="Salamov A."/>
            <person name="Henrissat B."/>
            <person name="Wiebenga A."/>
            <person name="De Vries R.P."/>
            <person name="Grigoriev I.V."/>
            <person name="Mortensen U.H."/>
            <person name="Andersen M.R."/>
            <person name="Baker S.E."/>
        </authorList>
    </citation>
    <scope>NUCLEOTIDE SEQUENCE [LARGE SCALE GENOMIC DNA]</scope>
    <source>
        <strain evidence="7 8">CBS 115572</strain>
    </source>
</reference>
<keyword evidence="4" id="KW-0285">Flavoprotein</keyword>
<dbReference type="Pfam" id="PF00732">
    <property type="entry name" value="GMC_oxred_N"/>
    <property type="match status" value="1"/>
</dbReference>
<dbReference type="Pfam" id="PF05199">
    <property type="entry name" value="GMC_oxred_C"/>
    <property type="match status" value="1"/>
</dbReference>